<evidence type="ECO:0000256" key="2">
    <source>
        <dbReference type="SAM" id="Phobius"/>
    </source>
</evidence>
<sequence>MQIIRTIAWALLLVVLLGFSFFNWKPVEVQIWENLVLETKVPALVIVSFLLGLVPMWLIHRGTKWRLQRRISGLESAARSAAVAPPATTAPATAAPVDTAPVVASVPTPPRPDPDDGPLDRDDRQP</sequence>
<keyword evidence="2" id="KW-1133">Transmembrane helix</keyword>
<feature type="compositionally biased region" description="Basic and acidic residues" evidence="1">
    <location>
        <begin position="112"/>
        <end position="126"/>
    </location>
</feature>
<dbReference type="Proteomes" id="UP000092932">
    <property type="component" value="Chromosome"/>
</dbReference>
<evidence type="ECO:0000313" key="4">
    <source>
        <dbReference type="Proteomes" id="UP000092932"/>
    </source>
</evidence>
<dbReference type="KEGG" id="ado:A6F68_01396"/>
<organism evidence="3 4">
    <name type="scientific">Tsuneonella dongtanensis</name>
    <dbReference type="NCBI Taxonomy" id="692370"/>
    <lineage>
        <taxon>Bacteria</taxon>
        <taxon>Pseudomonadati</taxon>
        <taxon>Pseudomonadota</taxon>
        <taxon>Alphaproteobacteria</taxon>
        <taxon>Sphingomonadales</taxon>
        <taxon>Erythrobacteraceae</taxon>
        <taxon>Tsuneonella</taxon>
    </lineage>
</organism>
<feature type="region of interest" description="Disordered" evidence="1">
    <location>
        <begin position="82"/>
        <end position="126"/>
    </location>
</feature>
<keyword evidence="4" id="KW-1185">Reference proteome</keyword>
<dbReference type="PATRIC" id="fig|692370.5.peg.1410"/>
<gene>
    <name evidence="3" type="ORF">A6F68_01396</name>
</gene>
<proteinExistence type="predicted"/>
<reference evidence="3 4" key="1">
    <citation type="submission" date="2016-07" db="EMBL/GenBank/DDBJ databases">
        <title>Complete genome sequence of Altererythrobacter dongtanensis KCTC 22672, a type strain with esterase isolated from tidal flat.</title>
        <authorList>
            <person name="Cheng H."/>
            <person name="Wu Y.-H."/>
            <person name="Zhou P."/>
            <person name="Huo Y.-Y."/>
            <person name="Wang C.-S."/>
            <person name="Xu X.-W."/>
        </authorList>
    </citation>
    <scope>NUCLEOTIDE SEQUENCE [LARGE SCALE GENOMIC DNA]</scope>
    <source>
        <strain evidence="3 4">KCTC 22672</strain>
    </source>
</reference>
<dbReference type="AlphaFoldDB" id="A0A1B2ACM6"/>
<keyword evidence="2" id="KW-0472">Membrane</keyword>
<evidence type="ECO:0008006" key="5">
    <source>
        <dbReference type="Google" id="ProtNLM"/>
    </source>
</evidence>
<evidence type="ECO:0000256" key="1">
    <source>
        <dbReference type="SAM" id="MobiDB-lite"/>
    </source>
</evidence>
<dbReference type="EMBL" id="CP016591">
    <property type="protein sequence ID" value="ANY19912.1"/>
    <property type="molecule type" value="Genomic_DNA"/>
</dbReference>
<feature type="transmembrane region" description="Helical" evidence="2">
    <location>
        <begin position="7"/>
        <end position="24"/>
    </location>
</feature>
<name>A0A1B2ACM6_9SPHN</name>
<accession>A0A1B2ACM6</accession>
<dbReference type="RefSeq" id="WP_067677739.1">
    <property type="nucleotide sequence ID" value="NZ_CP016591.1"/>
</dbReference>
<feature type="compositionally biased region" description="Low complexity" evidence="1">
    <location>
        <begin position="82"/>
        <end position="106"/>
    </location>
</feature>
<evidence type="ECO:0000313" key="3">
    <source>
        <dbReference type="EMBL" id="ANY19912.1"/>
    </source>
</evidence>
<feature type="transmembrane region" description="Helical" evidence="2">
    <location>
        <begin position="44"/>
        <end position="60"/>
    </location>
</feature>
<keyword evidence="2" id="KW-0812">Transmembrane</keyword>
<dbReference type="OrthoDB" id="7595841at2"/>
<protein>
    <recommendedName>
        <fullName evidence="5">Lipopolysaccharide assembly protein A domain-containing protein</fullName>
    </recommendedName>
</protein>
<dbReference type="STRING" id="692370.A6F68_01396"/>